<gene>
    <name evidence="2" type="ORF">F2Q68_00043882</name>
</gene>
<reference evidence="2" key="1">
    <citation type="submission" date="2019-12" db="EMBL/GenBank/DDBJ databases">
        <title>Genome sequencing and annotation of Brassica cretica.</title>
        <authorList>
            <person name="Studholme D.J."/>
            <person name="Sarris P.F."/>
        </authorList>
    </citation>
    <scope>NUCLEOTIDE SEQUENCE</scope>
    <source>
        <strain evidence="2">PFS-001/15</strain>
        <tissue evidence="2">Leaf</tissue>
    </source>
</reference>
<protein>
    <submittedName>
        <fullName evidence="2">Uncharacterized protein</fullName>
    </submittedName>
</protein>
<comment type="caution">
    <text evidence="2">The sequence shown here is derived from an EMBL/GenBank/DDBJ whole genome shotgun (WGS) entry which is preliminary data.</text>
</comment>
<feature type="region of interest" description="Disordered" evidence="1">
    <location>
        <begin position="84"/>
        <end position="119"/>
    </location>
</feature>
<sequence>MTGKLTQGGKDPIRSLRCGEQAPTGCKIAKVKYNPTAGTPCTLKPIIFNTVYGSRFLYYYILFKHYDFLLLCLQRPPILANPHKSGTTTVGPPQRIKTGMRHKAGMGMRKPERGKQRKPCTWVITPTPAPSKPNAKSKHVPVVVLPRKAKYGPCEKQNIPGSQGNPGPYVSPRSKEETQGSKDKKKVRTSVQPWAHRGHYNFKEPPGSNQRSPDPNLRIPTWPQRPNAILEKRIEPLCSLGRIGVATSLKDLRVPTRPHGPNTPGESPDSYIASGPQPRSQDLEKRPTVPDKRPHGLTGTSGSQTRSKDPRKASALPQPPSF</sequence>
<accession>A0A8S9LUW1</accession>
<evidence type="ECO:0000256" key="1">
    <source>
        <dbReference type="SAM" id="MobiDB-lite"/>
    </source>
</evidence>
<evidence type="ECO:0000313" key="3">
    <source>
        <dbReference type="Proteomes" id="UP000712281"/>
    </source>
</evidence>
<feature type="compositionally biased region" description="Basic and acidic residues" evidence="1">
    <location>
        <begin position="281"/>
        <end position="294"/>
    </location>
</feature>
<dbReference type="AlphaFoldDB" id="A0A8S9LUW1"/>
<evidence type="ECO:0000313" key="2">
    <source>
        <dbReference type="EMBL" id="KAF2608923.1"/>
    </source>
</evidence>
<dbReference type="EMBL" id="QGKW02000276">
    <property type="protein sequence ID" value="KAF2608923.1"/>
    <property type="molecule type" value="Genomic_DNA"/>
</dbReference>
<feature type="region of interest" description="Disordered" evidence="1">
    <location>
        <begin position="251"/>
        <end position="322"/>
    </location>
</feature>
<feature type="region of interest" description="Disordered" evidence="1">
    <location>
        <begin position="153"/>
        <end position="222"/>
    </location>
</feature>
<organism evidence="2 3">
    <name type="scientific">Brassica cretica</name>
    <name type="common">Mustard</name>
    <dbReference type="NCBI Taxonomy" id="69181"/>
    <lineage>
        <taxon>Eukaryota</taxon>
        <taxon>Viridiplantae</taxon>
        <taxon>Streptophyta</taxon>
        <taxon>Embryophyta</taxon>
        <taxon>Tracheophyta</taxon>
        <taxon>Spermatophyta</taxon>
        <taxon>Magnoliopsida</taxon>
        <taxon>eudicotyledons</taxon>
        <taxon>Gunneridae</taxon>
        <taxon>Pentapetalae</taxon>
        <taxon>rosids</taxon>
        <taxon>malvids</taxon>
        <taxon>Brassicales</taxon>
        <taxon>Brassicaceae</taxon>
        <taxon>Brassiceae</taxon>
        <taxon>Brassica</taxon>
    </lineage>
</organism>
<name>A0A8S9LUW1_BRACR</name>
<proteinExistence type="predicted"/>
<feature type="compositionally biased region" description="Basic and acidic residues" evidence="1">
    <location>
        <begin position="173"/>
        <end position="182"/>
    </location>
</feature>
<dbReference type="Proteomes" id="UP000712281">
    <property type="component" value="Unassembled WGS sequence"/>
</dbReference>